<dbReference type="GO" id="GO:0006355">
    <property type="term" value="P:regulation of DNA-templated transcription"/>
    <property type="evidence" value="ECO:0007669"/>
    <property type="project" value="InterPro"/>
</dbReference>
<gene>
    <name evidence="4" type="ORF">BGX16_2517</name>
</gene>
<dbReference type="EMBL" id="PGEX01000001">
    <property type="protein sequence ID" value="PJJ42486.1"/>
    <property type="molecule type" value="Genomic_DNA"/>
</dbReference>
<reference evidence="4 5" key="1">
    <citation type="submission" date="2017-11" db="EMBL/GenBank/DDBJ databases">
        <title>Animal gut microbial communities from fecal samples from Wisconsin, USA.</title>
        <authorList>
            <person name="Neumann A."/>
        </authorList>
    </citation>
    <scope>NUCLEOTIDE SEQUENCE [LARGE SCALE GENOMIC DNA]</scope>
    <source>
        <strain evidence="4 5">UWS3</strain>
    </source>
</reference>
<evidence type="ECO:0000313" key="5">
    <source>
        <dbReference type="Proteomes" id="UP000231134"/>
    </source>
</evidence>
<proteinExistence type="predicted"/>
<dbReference type="PANTHER" id="PTHR32071">
    <property type="entry name" value="TRANSCRIPTIONAL REGULATORY PROTEIN"/>
    <property type="match status" value="1"/>
</dbReference>
<dbReference type="Gene3D" id="1.10.8.60">
    <property type="match status" value="1"/>
</dbReference>
<dbReference type="CDD" id="cd00009">
    <property type="entry name" value="AAA"/>
    <property type="match status" value="1"/>
</dbReference>
<dbReference type="PROSITE" id="PS50045">
    <property type="entry name" value="SIGMA54_INTERACT_4"/>
    <property type="match status" value="1"/>
</dbReference>
<dbReference type="InterPro" id="IPR002078">
    <property type="entry name" value="Sigma_54_int"/>
</dbReference>
<name>A0A2M9A9S8_9BACT</name>
<sequence>MDGGQQRSDVLKSLLSHFEKTYEISQILYLYQNQHLSILNKVKPLSPVLTPIEVVVKNPTQHKEIYDIIKNQIISKVEGAKNLVINVSSGTPAMHAVWLILYAAGAFPTGTRLVSSQKNRITGATFCDDVDFPISTYLGELRKYEKENPKERSYNPEAKSTVRRNALEKVKVYSRVQGVPLLLLGERGIGKSHLVESFIAPIKEKEVVTLACGSLDSSLAESTMFGHKKGAFTGANDSRKGLLKEADGKILFLDEIQDLPKSVQRKLVRTLQDKKHRYRPLGSDTEETANVEIVCASNLSEDELRKKLDPDFYDRISFYTVELPPLRECREDLQDDWAKTWETTRLESSPLEVPMDPALKDFLQTSSLSGNFRNLQSLAYQIIAWNGTKSIAEILQDLSFEEKADAENKARISDYENLSWKEATKRFQRDLAENACSKYKTQIAAADALDCTTKTLQNALKEE</sequence>
<keyword evidence="1" id="KW-0547">Nucleotide-binding</keyword>
<dbReference type="InterPro" id="IPR003593">
    <property type="entry name" value="AAA+_ATPase"/>
</dbReference>
<organism evidence="4 5">
    <name type="scientific">Hallerella succinigenes</name>
    <dbReference type="NCBI Taxonomy" id="1896222"/>
    <lineage>
        <taxon>Bacteria</taxon>
        <taxon>Pseudomonadati</taxon>
        <taxon>Fibrobacterota</taxon>
        <taxon>Fibrobacteria</taxon>
        <taxon>Fibrobacterales</taxon>
        <taxon>Fibrobacteraceae</taxon>
        <taxon>Hallerella</taxon>
    </lineage>
</organism>
<evidence type="ECO:0000256" key="1">
    <source>
        <dbReference type="ARBA" id="ARBA00022741"/>
    </source>
</evidence>
<evidence type="ECO:0000256" key="2">
    <source>
        <dbReference type="ARBA" id="ARBA00022840"/>
    </source>
</evidence>
<keyword evidence="5" id="KW-1185">Reference proteome</keyword>
<dbReference type="SMART" id="SM00382">
    <property type="entry name" value="AAA"/>
    <property type="match status" value="1"/>
</dbReference>
<dbReference type="Proteomes" id="UP000231134">
    <property type="component" value="Unassembled WGS sequence"/>
</dbReference>
<dbReference type="InterPro" id="IPR027417">
    <property type="entry name" value="P-loop_NTPase"/>
</dbReference>
<keyword evidence="2" id="KW-0067">ATP-binding</keyword>
<comment type="caution">
    <text evidence="4">The sequence shown here is derived from an EMBL/GenBank/DDBJ whole genome shotgun (WGS) entry which is preliminary data.</text>
</comment>
<dbReference type="Gene3D" id="3.40.50.300">
    <property type="entry name" value="P-loop containing nucleotide triphosphate hydrolases"/>
    <property type="match status" value="1"/>
</dbReference>
<evidence type="ECO:0000313" key="4">
    <source>
        <dbReference type="EMBL" id="PJJ42486.1"/>
    </source>
</evidence>
<dbReference type="AlphaFoldDB" id="A0A2M9A9S8"/>
<dbReference type="SUPFAM" id="SSF52540">
    <property type="entry name" value="P-loop containing nucleoside triphosphate hydrolases"/>
    <property type="match status" value="1"/>
</dbReference>
<accession>A0A2M9A9S8</accession>
<feature type="domain" description="Sigma-54 factor interaction" evidence="3">
    <location>
        <begin position="193"/>
        <end position="384"/>
    </location>
</feature>
<evidence type="ECO:0000259" key="3">
    <source>
        <dbReference type="PROSITE" id="PS50045"/>
    </source>
</evidence>
<dbReference type="Pfam" id="PF00158">
    <property type="entry name" value="Sigma54_activat"/>
    <property type="match status" value="1"/>
</dbReference>
<protein>
    <submittedName>
        <fullName evidence="4">Sigma-54 interacting transcriptional regulator</fullName>
    </submittedName>
</protein>
<dbReference type="GO" id="GO:0005524">
    <property type="term" value="F:ATP binding"/>
    <property type="evidence" value="ECO:0007669"/>
    <property type="project" value="UniProtKB-KW"/>
</dbReference>